<dbReference type="EMBL" id="JARKHS020016869">
    <property type="protein sequence ID" value="KAK8773467.1"/>
    <property type="molecule type" value="Genomic_DNA"/>
</dbReference>
<dbReference type="SUPFAM" id="SSF52047">
    <property type="entry name" value="RNI-like"/>
    <property type="match status" value="2"/>
</dbReference>
<comment type="caution">
    <text evidence="2">The sequence shown here is derived from an EMBL/GenBank/DDBJ whole genome shotgun (WGS) entry which is preliminary data.</text>
</comment>
<dbReference type="InterPro" id="IPR032675">
    <property type="entry name" value="LRR_dom_sf"/>
</dbReference>
<gene>
    <name evidence="2" type="ORF">V5799_012000</name>
</gene>
<dbReference type="PANTHER" id="PTHR24111:SF0">
    <property type="entry name" value="LEUCINE-RICH REPEAT-CONTAINING PROTEIN"/>
    <property type="match status" value="1"/>
</dbReference>
<proteinExistence type="predicted"/>
<evidence type="ECO:0008006" key="4">
    <source>
        <dbReference type="Google" id="ProtNLM"/>
    </source>
</evidence>
<dbReference type="AlphaFoldDB" id="A0AAQ4EF98"/>
<dbReference type="PANTHER" id="PTHR24111">
    <property type="entry name" value="LEUCINE-RICH REPEAT-CONTAINING PROTEIN 34"/>
    <property type="match status" value="1"/>
</dbReference>
<dbReference type="InterPro" id="IPR052201">
    <property type="entry name" value="LRR-containing_regulator"/>
</dbReference>
<accession>A0AAQ4EF98</accession>
<name>A0AAQ4EF98_AMBAM</name>
<sequence length="709" mass="78408">MSSEATGAWKDQLELSKACTSTGPEGRCWLITKLPAWNRILCGLAYELVEPVPGNLSLQCLPYGAVDRGPIAAVRQSASLVSLLLQQHHCINDLHVMCTTDSNDTTPKRAPVPIHLRPASGRDAIRHIQHLEVKTCRAEVLNTLGSSYIPEEDIVGVCDLEDLKINSTGGEFEAGLTKLLRRNSFSLKAVEIAGMNLSQRLVDSLQCLKRCESLVLSYCRNQEDSRSSTDVLTMLVQSLGALKNFSFFPFIDSEWSVSAILDALQSSVTLTKLELCMYQSTSWARELFAALGVNTSIKNLRIGFRGANATCGDLLASALRKNTSLLELDLRADVDDGFMICVADSLSQNAALDRLVFTNATVYARGVLALCHALRTNKTLQQLMFPTFQASITERVLLANILAHGDGYRRVRLPFTAPDMSRLSTRLACPASSPEVLIHVDIDRVPNVQFKLLCDALSSSSRVHTCSFHIEEDPAEKTAMLSEMLRVNRSIRSLEIVMKRERGKFIRKVLRSLRANEGVCDMTITSVSMGMETAVALSNFFARNRTLTKFQLSFLGGNFSQFVDLLYHGMSTNPVIVDVEIAAAYTYGRTHQLINETVRRNRHALNRAVDFVVLHSMDKAYAEAFELFNGRPCFLSLLTKTLGRPECEALVAVASAENFLRDNYLVITGIVKSVLVCHPADDGCTQLDELNAQCWHVIVSHLKVSDVLP</sequence>
<evidence type="ECO:0000313" key="3">
    <source>
        <dbReference type="Proteomes" id="UP001321473"/>
    </source>
</evidence>
<organism evidence="2 3">
    <name type="scientific">Amblyomma americanum</name>
    <name type="common">Lone star tick</name>
    <dbReference type="NCBI Taxonomy" id="6943"/>
    <lineage>
        <taxon>Eukaryota</taxon>
        <taxon>Metazoa</taxon>
        <taxon>Ecdysozoa</taxon>
        <taxon>Arthropoda</taxon>
        <taxon>Chelicerata</taxon>
        <taxon>Arachnida</taxon>
        <taxon>Acari</taxon>
        <taxon>Parasitiformes</taxon>
        <taxon>Ixodida</taxon>
        <taxon>Ixodoidea</taxon>
        <taxon>Ixodidae</taxon>
        <taxon>Amblyomminae</taxon>
        <taxon>Amblyomma</taxon>
    </lineage>
</organism>
<dbReference type="Gene3D" id="3.80.10.10">
    <property type="entry name" value="Ribonuclease Inhibitor"/>
    <property type="match status" value="2"/>
</dbReference>
<evidence type="ECO:0000256" key="1">
    <source>
        <dbReference type="ARBA" id="ARBA00022737"/>
    </source>
</evidence>
<evidence type="ECO:0000313" key="2">
    <source>
        <dbReference type="EMBL" id="KAK8773467.1"/>
    </source>
</evidence>
<protein>
    <recommendedName>
        <fullName evidence="4">Ran gtpase-activating protein</fullName>
    </recommendedName>
</protein>
<keyword evidence="1" id="KW-0677">Repeat</keyword>
<keyword evidence="3" id="KW-1185">Reference proteome</keyword>
<reference evidence="2 3" key="1">
    <citation type="journal article" date="2023" name="Arcadia Sci">
        <title>De novo assembly of a long-read Amblyomma americanum tick genome.</title>
        <authorList>
            <person name="Chou S."/>
            <person name="Poskanzer K.E."/>
            <person name="Rollins M."/>
            <person name="Thuy-Boun P.S."/>
        </authorList>
    </citation>
    <scope>NUCLEOTIDE SEQUENCE [LARGE SCALE GENOMIC DNA]</scope>
    <source>
        <strain evidence="2">F_SG_1</strain>
        <tissue evidence="2">Salivary glands</tissue>
    </source>
</reference>
<dbReference type="Proteomes" id="UP001321473">
    <property type="component" value="Unassembled WGS sequence"/>
</dbReference>